<dbReference type="InterPro" id="IPR021556">
    <property type="entry name" value="DUF2950"/>
</dbReference>
<organism evidence="2 3">
    <name type="scientific">Albimonas pacifica</name>
    <dbReference type="NCBI Taxonomy" id="1114924"/>
    <lineage>
        <taxon>Bacteria</taxon>
        <taxon>Pseudomonadati</taxon>
        <taxon>Pseudomonadota</taxon>
        <taxon>Alphaproteobacteria</taxon>
        <taxon>Rhodobacterales</taxon>
        <taxon>Paracoccaceae</taxon>
        <taxon>Albimonas</taxon>
    </lineage>
</organism>
<dbReference type="STRING" id="1114924.SAMN05216258_11372"/>
<evidence type="ECO:0000313" key="3">
    <source>
        <dbReference type="Proteomes" id="UP000199377"/>
    </source>
</evidence>
<dbReference type="EMBL" id="FOQH01000013">
    <property type="protein sequence ID" value="SFJ08304.1"/>
    <property type="molecule type" value="Genomic_DNA"/>
</dbReference>
<dbReference type="AlphaFoldDB" id="A0A1I3NG84"/>
<feature type="region of interest" description="Disordered" evidence="1">
    <location>
        <begin position="1"/>
        <end position="30"/>
    </location>
</feature>
<evidence type="ECO:0000313" key="2">
    <source>
        <dbReference type="EMBL" id="SFJ08304.1"/>
    </source>
</evidence>
<dbReference type="RefSeq" id="WP_092864918.1">
    <property type="nucleotide sequence ID" value="NZ_FOQH01000013.1"/>
</dbReference>
<dbReference type="OrthoDB" id="108782at2"/>
<name>A0A1I3NG84_9RHOB</name>
<dbReference type="Pfam" id="PF11453">
    <property type="entry name" value="DUF2950"/>
    <property type="match status" value="1"/>
</dbReference>
<sequence>MTPRSMSLMIRSPAIPAGPGRSLAPSPAPARARARPLARAALGLALGLACAGALRAEPAAYPSPREALEAVVAAVEAADRDALLAVFGPEAEDVVFTGDPAQDRENWSRFLADYRVSHRLKVSSQGWANVYIGEDQHPFPASIYRNEDGTWAFDAEEARDAVHLQRIGANELDVIALMHAYVGAQARFRQVDYDGDGQLEFAAHVLSDAETRDGLYWPPTEGAPDSPIGDFMARASADGYAVGDAVEAPEPYLGYYFRVLTGQGPSAPGGAMSYLVNGQMLAGHALLAFPADYGGTGVMSFLVAENGVVLQADLGEDTLERADAVELYDPDASWSPAD</sequence>
<evidence type="ECO:0008006" key="4">
    <source>
        <dbReference type="Google" id="ProtNLM"/>
    </source>
</evidence>
<keyword evidence="3" id="KW-1185">Reference proteome</keyword>
<proteinExistence type="predicted"/>
<gene>
    <name evidence="2" type="ORF">SAMN05216258_11372</name>
</gene>
<feature type="compositionally biased region" description="Low complexity" evidence="1">
    <location>
        <begin position="17"/>
        <end position="30"/>
    </location>
</feature>
<reference evidence="2 3" key="1">
    <citation type="submission" date="2016-10" db="EMBL/GenBank/DDBJ databases">
        <authorList>
            <person name="de Groot N.N."/>
        </authorList>
    </citation>
    <scope>NUCLEOTIDE SEQUENCE [LARGE SCALE GENOMIC DNA]</scope>
    <source>
        <strain evidence="2 3">CGMCC 1.11030</strain>
    </source>
</reference>
<dbReference type="Proteomes" id="UP000199377">
    <property type="component" value="Unassembled WGS sequence"/>
</dbReference>
<accession>A0A1I3NG84</accession>
<protein>
    <recommendedName>
        <fullName evidence="4">DUF2950 domain-containing protein</fullName>
    </recommendedName>
</protein>
<evidence type="ECO:0000256" key="1">
    <source>
        <dbReference type="SAM" id="MobiDB-lite"/>
    </source>
</evidence>